<dbReference type="Gramene" id="AET3Gv20411600.12">
    <property type="protein sequence ID" value="AET3Gv20411600.12"/>
    <property type="gene ID" value="AET3Gv20411600"/>
</dbReference>
<dbReference type="Gramene" id="AET3Gv20411600.14">
    <property type="protein sequence ID" value="AET3Gv20411600.14"/>
    <property type="gene ID" value="AET3Gv20411600"/>
</dbReference>
<dbReference type="EnsemblPlants" id="AET3Gv20411600.12">
    <property type="protein sequence ID" value="AET3Gv20411600.12"/>
    <property type="gene ID" value="AET3Gv20411600"/>
</dbReference>
<evidence type="ECO:0000313" key="1">
    <source>
        <dbReference type="EnsemblPlants" id="AET3Gv20411600.12"/>
    </source>
</evidence>
<dbReference type="Gramene" id="AET3Gv20411600.2">
    <property type="protein sequence ID" value="AET3Gv20411600.2"/>
    <property type="gene ID" value="AET3Gv20411600"/>
</dbReference>
<dbReference type="EnsemblPlants" id="AET3Gv20411600.14">
    <property type="protein sequence ID" value="AET3Gv20411600.14"/>
    <property type="gene ID" value="AET3Gv20411600"/>
</dbReference>
<sequence length="87" mass="10300">MKDYFNPNATYPEKYFLPWFWMHRCLFLTIARAVEKHDEWFKLRRYASGEISASPLMKCVAAVRVLTYGCWADAIIDYVRIGEDSIL</sequence>
<organism evidence="1 2">
    <name type="scientific">Aegilops tauschii subsp. strangulata</name>
    <name type="common">Goatgrass</name>
    <dbReference type="NCBI Taxonomy" id="200361"/>
    <lineage>
        <taxon>Eukaryota</taxon>
        <taxon>Viridiplantae</taxon>
        <taxon>Streptophyta</taxon>
        <taxon>Embryophyta</taxon>
        <taxon>Tracheophyta</taxon>
        <taxon>Spermatophyta</taxon>
        <taxon>Magnoliopsida</taxon>
        <taxon>Liliopsida</taxon>
        <taxon>Poales</taxon>
        <taxon>Poaceae</taxon>
        <taxon>BOP clade</taxon>
        <taxon>Pooideae</taxon>
        <taxon>Triticodae</taxon>
        <taxon>Triticeae</taxon>
        <taxon>Triticinae</taxon>
        <taxon>Aegilops</taxon>
    </lineage>
</organism>
<proteinExistence type="predicted"/>
<reference evidence="1" key="4">
    <citation type="submission" date="2019-03" db="UniProtKB">
        <authorList>
            <consortium name="EnsemblPlants"/>
        </authorList>
    </citation>
    <scope>IDENTIFICATION</scope>
</reference>
<dbReference type="EnsemblPlants" id="AET3Gv20411600.2">
    <property type="protein sequence ID" value="AET3Gv20411600.2"/>
    <property type="gene ID" value="AET3Gv20411600"/>
</dbReference>
<protein>
    <submittedName>
        <fullName evidence="1">Uncharacterized protein</fullName>
    </submittedName>
</protein>
<dbReference type="EnsemblPlants" id="AET3Gv20411600.15">
    <property type="protein sequence ID" value="AET3Gv20411600.15"/>
    <property type="gene ID" value="AET3Gv20411600"/>
</dbReference>
<reference evidence="1" key="3">
    <citation type="journal article" date="2017" name="Nature">
        <title>Genome sequence of the progenitor of the wheat D genome Aegilops tauschii.</title>
        <authorList>
            <person name="Luo M.C."/>
            <person name="Gu Y.Q."/>
            <person name="Puiu D."/>
            <person name="Wang H."/>
            <person name="Twardziok S.O."/>
            <person name="Deal K.R."/>
            <person name="Huo N."/>
            <person name="Zhu T."/>
            <person name="Wang L."/>
            <person name="Wang Y."/>
            <person name="McGuire P.E."/>
            <person name="Liu S."/>
            <person name="Long H."/>
            <person name="Ramasamy R.K."/>
            <person name="Rodriguez J.C."/>
            <person name="Van S.L."/>
            <person name="Yuan L."/>
            <person name="Wang Z."/>
            <person name="Xia Z."/>
            <person name="Xiao L."/>
            <person name="Anderson O.D."/>
            <person name="Ouyang S."/>
            <person name="Liang Y."/>
            <person name="Zimin A.V."/>
            <person name="Pertea G."/>
            <person name="Qi P."/>
            <person name="Bennetzen J.L."/>
            <person name="Dai X."/>
            <person name="Dawson M.W."/>
            <person name="Muller H.G."/>
            <person name="Kugler K."/>
            <person name="Rivarola-Duarte L."/>
            <person name="Spannagl M."/>
            <person name="Mayer K.F.X."/>
            <person name="Lu F.H."/>
            <person name="Bevan M.W."/>
            <person name="Leroy P."/>
            <person name="Li P."/>
            <person name="You F.M."/>
            <person name="Sun Q."/>
            <person name="Liu Z."/>
            <person name="Lyons E."/>
            <person name="Wicker T."/>
            <person name="Salzberg S.L."/>
            <person name="Devos K.M."/>
            <person name="Dvorak J."/>
        </authorList>
    </citation>
    <scope>NUCLEOTIDE SEQUENCE [LARGE SCALE GENOMIC DNA]</scope>
    <source>
        <strain evidence="1">cv. AL8/78</strain>
    </source>
</reference>
<reference evidence="1" key="5">
    <citation type="journal article" date="2021" name="G3 (Bethesda)">
        <title>Aegilops tauschii genome assembly Aet v5.0 features greater sequence contiguity and improved annotation.</title>
        <authorList>
            <person name="Wang L."/>
            <person name="Zhu T."/>
            <person name="Rodriguez J.C."/>
            <person name="Deal K.R."/>
            <person name="Dubcovsky J."/>
            <person name="McGuire P.E."/>
            <person name="Lux T."/>
            <person name="Spannagl M."/>
            <person name="Mayer K.F.X."/>
            <person name="Baldrich P."/>
            <person name="Meyers B.C."/>
            <person name="Huo N."/>
            <person name="Gu Y.Q."/>
            <person name="Zhou H."/>
            <person name="Devos K.M."/>
            <person name="Bennetzen J.L."/>
            <person name="Unver T."/>
            <person name="Budak H."/>
            <person name="Gulick P.J."/>
            <person name="Galiba G."/>
            <person name="Kalapos B."/>
            <person name="Nelson D.R."/>
            <person name="Li P."/>
            <person name="You F.M."/>
            <person name="Luo M.C."/>
            <person name="Dvorak J."/>
        </authorList>
    </citation>
    <scope>NUCLEOTIDE SEQUENCE [LARGE SCALE GENOMIC DNA]</scope>
    <source>
        <strain evidence="1">cv. AL8/78</strain>
    </source>
</reference>
<dbReference type="Proteomes" id="UP000015105">
    <property type="component" value="Chromosome 3D"/>
</dbReference>
<accession>A0A453ENX9</accession>
<keyword evidence="2" id="KW-1185">Reference proteome</keyword>
<name>A0A453ENX9_AEGTS</name>
<evidence type="ECO:0000313" key="2">
    <source>
        <dbReference type="Proteomes" id="UP000015105"/>
    </source>
</evidence>
<dbReference type="Gramene" id="AET3Gv20411600.10">
    <property type="protein sequence ID" value="AET3Gv20411600.10"/>
    <property type="gene ID" value="AET3Gv20411600"/>
</dbReference>
<reference evidence="2" key="2">
    <citation type="journal article" date="2017" name="Nat. Plants">
        <title>The Aegilops tauschii genome reveals multiple impacts of transposons.</title>
        <authorList>
            <person name="Zhao G."/>
            <person name="Zou C."/>
            <person name="Li K."/>
            <person name="Wang K."/>
            <person name="Li T."/>
            <person name="Gao L."/>
            <person name="Zhang X."/>
            <person name="Wang H."/>
            <person name="Yang Z."/>
            <person name="Liu X."/>
            <person name="Jiang W."/>
            <person name="Mao L."/>
            <person name="Kong X."/>
            <person name="Jiao Y."/>
            <person name="Jia J."/>
        </authorList>
    </citation>
    <scope>NUCLEOTIDE SEQUENCE [LARGE SCALE GENOMIC DNA]</scope>
    <source>
        <strain evidence="2">cv. AL8/78</strain>
    </source>
</reference>
<dbReference type="PANTHER" id="PTHR47150:SF7">
    <property type="entry name" value="NUCLEASE"/>
    <property type="match status" value="1"/>
</dbReference>
<dbReference type="PANTHER" id="PTHR47150">
    <property type="entry name" value="OS12G0169200 PROTEIN"/>
    <property type="match status" value="1"/>
</dbReference>
<reference evidence="2" key="1">
    <citation type="journal article" date="2014" name="Science">
        <title>Ancient hybridizations among the ancestral genomes of bread wheat.</title>
        <authorList>
            <consortium name="International Wheat Genome Sequencing Consortium,"/>
            <person name="Marcussen T."/>
            <person name="Sandve S.R."/>
            <person name="Heier L."/>
            <person name="Spannagl M."/>
            <person name="Pfeifer M."/>
            <person name="Jakobsen K.S."/>
            <person name="Wulff B.B."/>
            <person name="Steuernagel B."/>
            <person name="Mayer K.F."/>
            <person name="Olsen O.A."/>
        </authorList>
    </citation>
    <scope>NUCLEOTIDE SEQUENCE [LARGE SCALE GENOMIC DNA]</scope>
    <source>
        <strain evidence="2">cv. AL8/78</strain>
    </source>
</reference>
<dbReference type="Gramene" id="AET3Gv20411600.4">
    <property type="protein sequence ID" value="AET3Gv20411600.4"/>
    <property type="gene ID" value="AET3Gv20411600"/>
</dbReference>
<dbReference type="EnsemblPlants" id="AET3Gv20411600.4">
    <property type="protein sequence ID" value="AET3Gv20411600.4"/>
    <property type="gene ID" value="AET3Gv20411600"/>
</dbReference>
<dbReference type="AlphaFoldDB" id="A0A453ENX9"/>
<dbReference type="EnsemblPlants" id="AET3Gv20411600.10">
    <property type="protein sequence ID" value="AET3Gv20411600.10"/>
    <property type="gene ID" value="AET3Gv20411600"/>
</dbReference>
<dbReference type="Gramene" id="AET3Gv20411600.15">
    <property type="protein sequence ID" value="AET3Gv20411600.15"/>
    <property type="gene ID" value="AET3Gv20411600"/>
</dbReference>